<protein>
    <submittedName>
        <fullName evidence="2">Uncharacterized protein</fullName>
    </submittedName>
</protein>
<dbReference type="AlphaFoldDB" id="A0A2P2P5T4"/>
<keyword evidence="1" id="KW-0472">Membrane</keyword>
<proteinExistence type="predicted"/>
<reference evidence="2" key="1">
    <citation type="submission" date="2018-02" db="EMBL/GenBank/DDBJ databases">
        <title>Rhizophora mucronata_Transcriptome.</title>
        <authorList>
            <person name="Meera S.P."/>
            <person name="Sreeshan A."/>
            <person name="Augustine A."/>
        </authorList>
    </citation>
    <scope>NUCLEOTIDE SEQUENCE</scope>
    <source>
        <tissue evidence="2">Leaf</tissue>
    </source>
</reference>
<dbReference type="EMBL" id="GGEC01069630">
    <property type="protein sequence ID" value="MBX50114.1"/>
    <property type="molecule type" value="Transcribed_RNA"/>
</dbReference>
<sequence length="40" mass="4981">MYEVLWWLWGLWVTFVLLLMPILLFIFSLSCIFIFPIRFI</sequence>
<organism evidence="2">
    <name type="scientific">Rhizophora mucronata</name>
    <name type="common">Asiatic mangrove</name>
    <dbReference type="NCBI Taxonomy" id="61149"/>
    <lineage>
        <taxon>Eukaryota</taxon>
        <taxon>Viridiplantae</taxon>
        <taxon>Streptophyta</taxon>
        <taxon>Embryophyta</taxon>
        <taxon>Tracheophyta</taxon>
        <taxon>Spermatophyta</taxon>
        <taxon>Magnoliopsida</taxon>
        <taxon>eudicotyledons</taxon>
        <taxon>Gunneridae</taxon>
        <taxon>Pentapetalae</taxon>
        <taxon>rosids</taxon>
        <taxon>fabids</taxon>
        <taxon>Malpighiales</taxon>
        <taxon>Rhizophoraceae</taxon>
        <taxon>Rhizophora</taxon>
    </lineage>
</organism>
<evidence type="ECO:0000256" key="1">
    <source>
        <dbReference type="SAM" id="Phobius"/>
    </source>
</evidence>
<name>A0A2P2P5T4_RHIMU</name>
<keyword evidence="1" id="KW-1133">Transmembrane helix</keyword>
<accession>A0A2P2P5T4</accession>
<evidence type="ECO:0000313" key="2">
    <source>
        <dbReference type="EMBL" id="MBX50114.1"/>
    </source>
</evidence>
<feature type="transmembrane region" description="Helical" evidence="1">
    <location>
        <begin position="6"/>
        <end position="35"/>
    </location>
</feature>
<keyword evidence="1" id="KW-0812">Transmembrane</keyword>